<gene>
    <name evidence="1" type="ORF">Poli38472_009946</name>
</gene>
<dbReference type="Pfam" id="PF05630">
    <property type="entry name" value="NPP1"/>
    <property type="match status" value="2"/>
</dbReference>
<keyword evidence="2" id="KW-1185">Reference proteome</keyword>
<protein>
    <submittedName>
        <fullName evidence="1">Uncharacterized protein</fullName>
    </submittedName>
</protein>
<dbReference type="OrthoDB" id="147163at2759"/>
<organism evidence="1 2">
    <name type="scientific">Pythium oligandrum</name>
    <name type="common">Mycoparasitic fungus</name>
    <dbReference type="NCBI Taxonomy" id="41045"/>
    <lineage>
        <taxon>Eukaryota</taxon>
        <taxon>Sar</taxon>
        <taxon>Stramenopiles</taxon>
        <taxon>Oomycota</taxon>
        <taxon>Peronosporomycetes</taxon>
        <taxon>Pythiales</taxon>
        <taxon>Pythiaceae</taxon>
        <taxon>Pythium</taxon>
    </lineage>
</organism>
<dbReference type="PANTHER" id="PTHR33657:SF6">
    <property type="entry name" value="SECRETED PROTEIN"/>
    <property type="match status" value="1"/>
</dbReference>
<proteinExistence type="predicted"/>
<dbReference type="PANTHER" id="PTHR33657">
    <property type="entry name" value="DOMAIN PROTEIN, PUTATIVE (AFU_ORTHOLOGUE AFUA_5G00600)-RELATED"/>
    <property type="match status" value="1"/>
</dbReference>
<reference evidence="1" key="1">
    <citation type="submission" date="2019-03" db="EMBL/GenBank/DDBJ databases">
        <title>Long read genome sequence of the mycoparasitic Pythium oligandrum ATCC 38472 isolated from sugarbeet rhizosphere.</title>
        <authorList>
            <person name="Gaulin E."/>
        </authorList>
    </citation>
    <scope>NUCLEOTIDE SEQUENCE</scope>
    <source>
        <strain evidence="1">ATCC 38472_TT</strain>
    </source>
</reference>
<dbReference type="AlphaFoldDB" id="A0A8K1C891"/>
<name>A0A8K1C891_PYTOL</name>
<sequence>MKSFLANVDIRSIMPLIDITNDSCFPSAAVSRQVKQNGGEKNEGAITGNCRNKKQFYDYSNTYHRYACKAPGNKKHAFDHVIVWTTDGKVTHGSTATLGPKAAADIPKDGQRLKFVYYKNTNYSFRFAKNGEAVQNPYGKYVSLVVDSWYPLPGAIIDGLNMFDYSPAVMPIKNSVFLTKSTSLVQRDTRSLTKRA</sequence>
<dbReference type="Proteomes" id="UP000794436">
    <property type="component" value="Unassembled WGS sequence"/>
</dbReference>
<dbReference type="PIRSF" id="PIRSF029958">
    <property type="entry name" value="Necrosis-inducing_protein"/>
    <property type="match status" value="1"/>
</dbReference>
<comment type="caution">
    <text evidence="1">The sequence shown here is derived from an EMBL/GenBank/DDBJ whole genome shotgun (WGS) entry which is preliminary data.</text>
</comment>
<evidence type="ECO:0000313" key="2">
    <source>
        <dbReference type="Proteomes" id="UP000794436"/>
    </source>
</evidence>
<dbReference type="InterPro" id="IPR008701">
    <property type="entry name" value="NPP1"/>
</dbReference>
<accession>A0A8K1C891</accession>
<dbReference type="EMBL" id="SPLM01000111">
    <property type="protein sequence ID" value="TMW58387.1"/>
    <property type="molecule type" value="Genomic_DNA"/>
</dbReference>
<evidence type="ECO:0000313" key="1">
    <source>
        <dbReference type="EMBL" id="TMW58387.1"/>
    </source>
</evidence>